<keyword evidence="2" id="KW-1185">Reference proteome</keyword>
<sequence length="510" mass="58414">MTEKKNSTLEKIEKPNNILDKLGLISEPDQNSAFDTSVKKVTASGDFELDEISGVLLNEASKNFRGPGLNSVSTNIEVYDLIQDIEISDPDYMLRKNGLVIDINYKSGGLNNLQKTLWGYEVDATSIVKTFYLSKQKNLIGFIIINFNDENNKIPPVKFKLTAADMQKFKDSVKDGIYIKKTEWSFVKLDENSGIIPYEDPDSRIYADNILLGTNDVMEYTFLTSDEFKNYIKEKTYSLNDLAQDINEQYHRKEWVGSVEKSTELISLSEQYREEIRGIIVPIGLENAKSDYERALDVYSDSGMYLWYGITFNDLEKISKGRKSLVDGLDKLNDVLQTLQLDSIDKYKVIPPSTNALLVSDGMKLKDIYKYQDPYGFNDISLQVDTFGYKNTYYSEESKEYTTASIGKKYFYVVVDVTHLGYRGGKYEQINTPDNSDFTLYYMGEEFKDSTPEGYVLGLGHTYKMKVLDRKEHMEAVLIFEVPEDFSEKNAYLKVDLGSEGIPVWSFSYR</sequence>
<protein>
    <submittedName>
        <fullName evidence="1">Uncharacterized protein</fullName>
    </submittedName>
</protein>
<evidence type="ECO:0000313" key="2">
    <source>
        <dbReference type="Proteomes" id="UP001301797"/>
    </source>
</evidence>
<name>A0AA97FEF7_9EURY</name>
<dbReference type="KEGG" id="mefw:F1737_04020"/>
<evidence type="ECO:0000313" key="1">
    <source>
        <dbReference type="EMBL" id="WOF15921.1"/>
    </source>
</evidence>
<reference evidence="1 2" key="1">
    <citation type="submission" date="2019-09" db="EMBL/GenBank/DDBJ databases">
        <title>The complete genome of Methanoplanus sp. FWC-SCC4.</title>
        <authorList>
            <person name="Chen S.-C."/>
            <person name="Zhou Y.-Z."/>
            <person name="Lai M.-C."/>
        </authorList>
    </citation>
    <scope>NUCLEOTIDE SEQUENCE [LARGE SCALE GENOMIC DNA]</scope>
    <source>
        <strain evidence="1 2">FWC-SCC4</strain>
    </source>
</reference>
<dbReference type="AlphaFoldDB" id="A0AA97FEF7"/>
<dbReference type="Proteomes" id="UP001301797">
    <property type="component" value="Chromosome"/>
</dbReference>
<dbReference type="RefSeq" id="WP_317137491.1">
    <property type="nucleotide sequence ID" value="NZ_CP043875.1"/>
</dbReference>
<accession>A0AA97FEF7</accession>
<organism evidence="1 2">
    <name type="scientific">Methanochimaera problematica</name>
    <dbReference type="NCBI Taxonomy" id="2609417"/>
    <lineage>
        <taxon>Archaea</taxon>
        <taxon>Methanobacteriati</taxon>
        <taxon>Methanobacteriota</taxon>
        <taxon>Stenosarchaea group</taxon>
        <taxon>Methanomicrobia</taxon>
        <taxon>Methanomicrobiales</taxon>
        <taxon>Methanomicrobiaceae</taxon>
        <taxon>Methanochimaera</taxon>
    </lineage>
</organism>
<proteinExistence type="predicted"/>
<dbReference type="GeneID" id="85229306"/>
<dbReference type="EMBL" id="CP043875">
    <property type="protein sequence ID" value="WOF15921.1"/>
    <property type="molecule type" value="Genomic_DNA"/>
</dbReference>
<gene>
    <name evidence="1" type="ORF">F1737_04020</name>
</gene>